<keyword evidence="9" id="KW-0493">Microtubule</keyword>
<keyword evidence="20" id="KW-1185">Reference proteome</keyword>
<dbReference type="PANTHER" id="PTHR28200:SF1">
    <property type="entry name" value="DASH COMPLEX SUBUNIT ASK1"/>
    <property type="match status" value="1"/>
</dbReference>
<evidence type="ECO:0000256" key="17">
    <source>
        <dbReference type="ARBA" id="ARBA00029735"/>
    </source>
</evidence>
<feature type="region of interest" description="Disordered" evidence="18">
    <location>
        <begin position="121"/>
        <end position="256"/>
    </location>
</feature>
<feature type="region of interest" description="Disordered" evidence="18">
    <location>
        <begin position="399"/>
        <end position="438"/>
    </location>
</feature>
<evidence type="ECO:0000256" key="2">
    <source>
        <dbReference type="ARBA" id="ARBA00004186"/>
    </source>
</evidence>
<feature type="compositionally biased region" description="Basic and acidic residues" evidence="18">
    <location>
        <begin position="129"/>
        <end position="147"/>
    </location>
</feature>
<evidence type="ECO:0000256" key="1">
    <source>
        <dbReference type="ARBA" id="ARBA00004123"/>
    </source>
</evidence>
<evidence type="ECO:0000256" key="16">
    <source>
        <dbReference type="ARBA" id="ARBA00023328"/>
    </source>
</evidence>
<accession>A0A1E4SQ99</accession>
<feature type="compositionally biased region" description="Polar residues" evidence="18">
    <location>
        <begin position="156"/>
        <end position="177"/>
    </location>
</feature>
<name>A0A1E4SQ99_9ASCO</name>
<dbReference type="RefSeq" id="XP_020066812.1">
    <property type="nucleotide sequence ID" value="XM_020207146.1"/>
</dbReference>
<reference evidence="20" key="1">
    <citation type="submission" date="2016-05" db="EMBL/GenBank/DDBJ databases">
        <title>Comparative genomics of biotechnologically important yeasts.</title>
        <authorList>
            <consortium name="DOE Joint Genome Institute"/>
            <person name="Riley R."/>
            <person name="Haridas S."/>
            <person name="Wolfe K.H."/>
            <person name="Lopes M.R."/>
            <person name="Hittinger C.T."/>
            <person name="Goker M."/>
            <person name="Salamov A."/>
            <person name="Wisecaver J."/>
            <person name="Long T.M."/>
            <person name="Aerts A.L."/>
            <person name="Barry K."/>
            <person name="Choi C."/>
            <person name="Clum A."/>
            <person name="Coughlan A.Y."/>
            <person name="Deshpande S."/>
            <person name="Douglass A.P."/>
            <person name="Hanson S.J."/>
            <person name="Klenk H.-P."/>
            <person name="Labutti K."/>
            <person name="Lapidus A."/>
            <person name="Lindquist E."/>
            <person name="Lipzen A."/>
            <person name="Meier-Kolthoff J.P."/>
            <person name="Ohm R.A."/>
            <person name="Otillar R.P."/>
            <person name="Pangilinan J."/>
            <person name="Peng Y."/>
            <person name="Rokas A."/>
            <person name="Rosa C.A."/>
            <person name="Scheuner C."/>
            <person name="Sibirny A.A."/>
            <person name="Slot J.C."/>
            <person name="Stielow J.B."/>
            <person name="Sun H."/>
            <person name="Kurtzman C.P."/>
            <person name="Blackwell M."/>
            <person name="Grigoriev I.V."/>
            <person name="Jeffries T.W."/>
        </authorList>
    </citation>
    <scope>NUCLEOTIDE SEQUENCE [LARGE SCALE GENOMIC DNA]</scope>
    <source>
        <strain evidence="20">NRRL Y-17324</strain>
    </source>
</reference>
<keyword evidence="12" id="KW-0995">Kinetochore</keyword>
<sequence length="543" mass="60601">MKRYSVAPTSSRRKSTLSTTVSEDTAAAREELEKLEQETTLVLQEIDKNISRANGIINDRLIPIIKDYSNASKNVWSNAGFWKFFFEQSANVELNSYEDPISTTDVNTIANSRSNMLFNEDEDEDEELHQEAPEDPAHDTPHLDVFKKPTLKPQLEESTPTWSVEQSKKQIQSSTPQLHKRPSLLPGYNRHPTAYDSNDSIGTQPPPLLTTSISSTESQKSPEKDQSPVKTQTVRQSLDTYHKLSISPRKARTATRNALVEDARRRSSLIQNLINSSPTLPEPPILRSELANVSELSSPTKEERQLSEVEQFSPVLLPPELSPTKSVALSSHSKENTIQRNTIQRFPSTPKFSERLSDGGKLDIMKTPLGLQIKYGDEDSDLQPPELQNIDLHEGLASKRNSDQALSSAKRAKPNDDNDNVFLETGSRNTPNNASAGSTVYHSMLNKHERPSADNTDNQTQSKSISQIFDDILNKAPQNQSGTRGVQRKGITSTEIKDIFSDVSGSLLENSQLDNTENSTSELGSMLRERFNNLTNYGRKQGD</sequence>
<evidence type="ECO:0000256" key="18">
    <source>
        <dbReference type="SAM" id="MobiDB-lite"/>
    </source>
</evidence>
<feature type="region of interest" description="Disordered" evidence="18">
    <location>
        <begin position="1"/>
        <end position="23"/>
    </location>
</feature>
<feature type="compositionally biased region" description="Polar residues" evidence="18">
    <location>
        <begin position="228"/>
        <end position="239"/>
    </location>
</feature>
<protein>
    <recommendedName>
        <fullName evidence="5">DASH complex subunit ASK1</fullName>
    </recommendedName>
    <alternativeName>
        <fullName evidence="17">Outer kinetochore protein ASK1</fullName>
    </alternativeName>
</protein>
<feature type="non-terminal residue" evidence="19">
    <location>
        <position position="1"/>
    </location>
</feature>
<evidence type="ECO:0000256" key="5">
    <source>
        <dbReference type="ARBA" id="ARBA00014520"/>
    </source>
</evidence>
<dbReference type="STRING" id="984487.A0A1E4SQ99"/>
<evidence type="ECO:0000256" key="13">
    <source>
        <dbReference type="ARBA" id="ARBA00023212"/>
    </source>
</evidence>
<keyword evidence="15" id="KW-0131">Cell cycle</keyword>
<dbReference type="GO" id="GO:0005874">
    <property type="term" value="C:microtubule"/>
    <property type="evidence" value="ECO:0007669"/>
    <property type="project" value="UniProtKB-KW"/>
</dbReference>
<keyword evidence="14" id="KW-0539">Nucleus</keyword>
<gene>
    <name evidence="19" type="ORF">CANTADRAFT_24542</name>
</gene>
<evidence type="ECO:0000313" key="19">
    <source>
        <dbReference type="EMBL" id="ODV81690.1"/>
    </source>
</evidence>
<comment type="similarity">
    <text evidence="4">Belongs to the DASH complex ASK1 family.</text>
</comment>
<dbReference type="GeneID" id="30981283"/>
<dbReference type="OrthoDB" id="5573898at2759"/>
<dbReference type="PANTHER" id="PTHR28200">
    <property type="entry name" value="DASH COMPLEX SUBUNIT ASK1"/>
    <property type="match status" value="1"/>
</dbReference>
<evidence type="ECO:0000256" key="11">
    <source>
        <dbReference type="ARBA" id="ARBA00022829"/>
    </source>
</evidence>
<evidence type="ECO:0000256" key="9">
    <source>
        <dbReference type="ARBA" id="ARBA00022701"/>
    </source>
</evidence>
<feature type="compositionally biased region" description="Polar residues" evidence="18">
    <location>
        <begin position="195"/>
        <end position="219"/>
    </location>
</feature>
<dbReference type="Proteomes" id="UP000094285">
    <property type="component" value="Unassembled WGS sequence"/>
</dbReference>
<dbReference type="GO" id="GO:0042729">
    <property type="term" value="C:DASH complex"/>
    <property type="evidence" value="ECO:0007669"/>
    <property type="project" value="InterPro"/>
</dbReference>
<dbReference type="GO" id="GO:0008608">
    <property type="term" value="P:attachment of spindle microtubules to kinetochore"/>
    <property type="evidence" value="ECO:0007669"/>
    <property type="project" value="InterPro"/>
</dbReference>
<dbReference type="GO" id="GO:0051301">
    <property type="term" value="P:cell division"/>
    <property type="evidence" value="ECO:0007669"/>
    <property type="project" value="UniProtKB-KW"/>
</dbReference>
<dbReference type="InterPro" id="IPR013964">
    <property type="entry name" value="DASH_Ask1"/>
</dbReference>
<feature type="compositionally biased region" description="Polar residues" evidence="18">
    <location>
        <begin position="426"/>
        <end position="438"/>
    </location>
</feature>
<keyword evidence="10" id="KW-0498">Mitosis</keyword>
<dbReference type="GO" id="GO:0044732">
    <property type="term" value="C:mitotic spindle pole body"/>
    <property type="evidence" value="ECO:0007669"/>
    <property type="project" value="TreeGrafter"/>
</dbReference>
<keyword evidence="16" id="KW-0137">Centromere</keyword>
<evidence type="ECO:0000256" key="14">
    <source>
        <dbReference type="ARBA" id="ARBA00023242"/>
    </source>
</evidence>
<evidence type="ECO:0000256" key="7">
    <source>
        <dbReference type="ARBA" id="ARBA00022490"/>
    </source>
</evidence>
<dbReference type="Pfam" id="PF08655">
    <property type="entry name" value="DASH_Ask1"/>
    <property type="match status" value="1"/>
</dbReference>
<evidence type="ECO:0000256" key="4">
    <source>
        <dbReference type="ARBA" id="ARBA00010731"/>
    </source>
</evidence>
<proteinExistence type="inferred from homology"/>
<comment type="subcellular location">
    <subcellularLocation>
        <location evidence="3">Chromosome</location>
        <location evidence="3">Centromere</location>
        <location evidence="3">Kinetochore</location>
    </subcellularLocation>
    <subcellularLocation>
        <location evidence="2">Cytoplasm</location>
        <location evidence="2">Cytoskeleton</location>
        <location evidence="2">Spindle</location>
    </subcellularLocation>
    <subcellularLocation>
        <location evidence="1">Nucleus</location>
    </subcellularLocation>
</comment>
<evidence type="ECO:0000256" key="12">
    <source>
        <dbReference type="ARBA" id="ARBA00022838"/>
    </source>
</evidence>
<evidence type="ECO:0000256" key="6">
    <source>
        <dbReference type="ARBA" id="ARBA00022454"/>
    </source>
</evidence>
<keyword evidence="8" id="KW-0132">Cell division</keyword>
<evidence type="ECO:0000256" key="3">
    <source>
        <dbReference type="ARBA" id="ARBA00004629"/>
    </source>
</evidence>
<keyword evidence="6" id="KW-0158">Chromosome</keyword>
<keyword evidence="11" id="KW-0159">Chromosome partition</keyword>
<organism evidence="19 20">
    <name type="scientific">Suhomyces tanzawaensis NRRL Y-17324</name>
    <dbReference type="NCBI Taxonomy" id="984487"/>
    <lineage>
        <taxon>Eukaryota</taxon>
        <taxon>Fungi</taxon>
        <taxon>Dikarya</taxon>
        <taxon>Ascomycota</taxon>
        <taxon>Saccharomycotina</taxon>
        <taxon>Pichiomycetes</taxon>
        <taxon>Debaryomycetaceae</taxon>
        <taxon>Suhomyces</taxon>
    </lineage>
</organism>
<dbReference type="GO" id="GO:0072686">
    <property type="term" value="C:mitotic spindle"/>
    <property type="evidence" value="ECO:0007669"/>
    <property type="project" value="InterPro"/>
</dbReference>
<evidence type="ECO:0000256" key="10">
    <source>
        <dbReference type="ARBA" id="ARBA00022776"/>
    </source>
</evidence>
<keyword evidence="13" id="KW-0206">Cytoskeleton</keyword>
<dbReference type="EMBL" id="KV453909">
    <property type="protein sequence ID" value="ODV81690.1"/>
    <property type="molecule type" value="Genomic_DNA"/>
</dbReference>
<dbReference type="AlphaFoldDB" id="A0A1E4SQ99"/>
<evidence type="ECO:0000313" key="20">
    <source>
        <dbReference type="Proteomes" id="UP000094285"/>
    </source>
</evidence>
<evidence type="ECO:0000256" key="15">
    <source>
        <dbReference type="ARBA" id="ARBA00023306"/>
    </source>
</evidence>
<keyword evidence="7" id="KW-0963">Cytoplasm</keyword>
<evidence type="ECO:0000256" key="8">
    <source>
        <dbReference type="ARBA" id="ARBA00022618"/>
    </source>
</evidence>